<dbReference type="InterPro" id="IPR036772">
    <property type="entry name" value="SRCR-like_dom_sf"/>
</dbReference>
<dbReference type="PRINTS" id="PR00258">
    <property type="entry name" value="SPERACTRCPTR"/>
</dbReference>
<keyword evidence="1 5" id="KW-0732">Signal</keyword>
<feature type="disulfide bond" evidence="4">
    <location>
        <begin position="290"/>
        <end position="300"/>
    </location>
</feature>
<evidence type="ECO:0000259" key="6">
    <source>
        <dbReference type="PROSITE" id="PS50287"/>
    </source>
</evidence>
<accession>A0A8T0DKS6</accession>
<dbReference type="OrthoDB" id="10066015at2759"/>
<sequence>MHTMFIRYVTWVLWLWLTYLEAIYSDRPDLNWWAEFSNLDSPNVLAVTSSTGKRKDPTFSVKIGSGLKRQVNEMKKVGYAPSLMLIDGVTKHEGTVLINRDGRWGTICDDHWTLKEANVVCRMLGFPHALQATTRDYFFSSGDYNYLMDDVVCQGSEDDLEQCSFWEEHDCFQREEAGVICLNPEPIEWEYNIRSPDLKNVEKSLTETMRKQPFLASLKKSEKDGPLLVQVQLLLDTAFVGGVCVDQFHGAEANVICRAEGQGFAVNYHKVRVNEPTWTVNYPVVRIGHCFGNESRLEDCVSFAHPEGVPCSNKSAMVAVTCGAALPDLEPDVQALQDSAYSTVIPLFQAQCALEENCFPPSVYNLISRNPQMALMHMRRLLRFSSLIHNVGTEVFRPHEPPERWVWHACHMHYHSMKVFSYYKVINSDNQVLAVGLKASFCLEDNACKPGFRPHFRCSTTLSTKGDQGISPGCQDNYFHDYDCQWLDITDLPAGRYTFILILNPDFLVPEISYANNAVVCELMVGREHHIGSLHKCRLTHPYDLH</sequence>
<evidence type="ECO:0000256" key="1">
    <source>
        <dbReference type="ARBA" id="ARBA00022729"/>
    </source>
</evidence>
<proteinExistence type="predicted"/>
<feature type="disulfide bond" evidence="4">
    <location>
        <begin position="153"/>
        <end position="163"/>
    </location>
</feature>
<evidence type="ECO:0000313" key="7">
    <source>
        <dbReference type="EMBL" id="KAF8568509.1"/>
    </source>
</evidence>
<protein>
    <recommendedName>
        <fullName evidence="6">SRCR domain-containing protein</fullName>
    </recommendedName>
</protein>
<dbReference type="Proteomes" id="UP000699462">
    <property type="component" value="Unassembled WGS sequence"/>
</dbReference>
<feature type="domain" description="SRCR" evidence="6">
    <location>
        <begin position="231"/>
        <end position="323"/>
    </location>
</feature>
<evidence type="ECO:0000313" key="8">
    <source>
        <dbReference type="Proteomes" id="UP000699462"/>
    </source>
</evidence>
<name>A0A8T0DKS6_9TREM</name>
<dbReference type="GO" id="GO:0005507">
    <property type="term" value="F:copper ion binding"/>
    <property type="evidence" value="ECO:0007669"/>
    <property type="project" value="InterPro"/>
</dbReference>
<gene>
    <name evidence="7" type="ORF">P879_02681</name>
</gene>
<dbReference type="InterPro" id="IPR001190">
    <property type="entry name" value="SRCR"/>
</dbReference>
<evidence type="ECO:0000256" key="5">
    <source>
        <dbReference type="SAM" id="SignalP"/>
    </source>
</evidence>
<dbReference type="PANTHER" id="PTHR45817">
    <property type="entry name" value="LYSYL OXIDASE-LIKE-RELATED"/>
    <property type="match status" value="1"/>
</dbReference>
<dbReference type="GO" id="GO:0005615">
    <property type="term" value="C:extracellular space"/>
    <property type="evidence" value="ECO:0007669"/>
    <property type="project" value="TreeGrafter"/>
</dbReference>
<comment type="caution">
    <text evidence="7">The sequence shown here is derived from an EMBL/GenBank/DDBJ whole genome shotgun (WGS) entry which is preliminary data.</text>
</comment>
<reference evidence="7 8" key="1">
    <citation type="submission" date="2019-07" db="EMBL/GenBank/DDBJ databases">
        <title>Annotation for the trematode Paragonimus westermani.</title>
        <authorList>
            <person name="Choi Y.-J."/>
        </authorList>
    </citation>
    <scope>NUCLEOTIDE SEQUENCE [LARGE SCALE GENOMIC DNA]</scope>
    <source>
        <strain evidence="7">180907_Pwestermani</strain>
    </source>
</reference>
<comment type="caution">
    <text evidence="4">Lacks conserved residue(s) required for the propagation of feature annotation.</text>
</comment>
<dbReference type="Pfam" id="PF00530">
    <property type="entry name" value="SRCR"/>
    <property type="match status" value="2"/>
</dbReference>
<dbReference type="Gene3D" id="3.10.250.10">
    <property type="entry name" value="SRCR-like domain"/>
    <property type="match status" value="2"/>
</dbReference>
<dbReference type="SMART" id="SM00202">
    <property type="entry name" value="SR"/>
    <property type="match status" value="1"/>
</dbReference>
<keyword evidence="3" id="KW-0325">Glycoprotein</keyword>
<dbReference type="SUPFAM" id="SSF56487">
    <property type="entry name" value="SRCR-like"/>
    <property type="match status" value="2"/>
</dbReference>
<dbReference type="Pfam" id="PF01186">
    <property type="entry name" value="Lysyl_oxidase"/>
    <property type="match status" value="1"/>
</dbReference>
<dbReference type="InterPro" id="IPR001695">
    <property type="entry name" value="Lysyl_oxidase"/>
</dbReference>
<keyword evidence="2 4" id="KW-1015">Disulfide bond</keyword>
<evidence type="ECO:0000256" key="2">
    <source>
        <dbReference type="ARBA" id="ARBA00023157"/>
    </source>
</evidence>
<evidence type="ECO:0000256" key="3">
    <source>
        <dbReference type="ARBA" id="ARBA00023180"/>
    </source>
</evidence>
<organism evidence="7 8">
    <name type="scientific">Paragonimus westermani</name>
    <dbReference type="NCBI Taxonomy" id="34504"/>
    <lineage>
        <taxon>Eukaryota</taxon>
        <taxon>Metazoa</taxon>
        <taxon>Spiralia</taxon>
        <taxon>Lophotrochozoa</taxon>
        <taxon>Platyhelminthes</taxon>
        <taxon>Trematoda</taxon>
        <taxon>Digenea</taxon>
        <taxon>Plagiorchiida</taxon>
        <taxon>Troglotremata</taxon>
        <taxon>Troglotrematidae</taxon>
        <taxon>Paragonimus</taxon>
    </lineage>
</organism>
<dbReference type="AlphaFoldDB" id="A0A8T0DKS6"/>
<dbReference type="PRINTS" id="PR00074">
    <property type="entry name" value="LYSYLOXIDASE"/>
</dbReference>
<feature type="domain" description="SRCR" evidence="6">
    <location>
        <begin position="83"/>
        <end position="182"/>
    </location>
</feature>
<dbReference type="PANTHER" id="PTHR45817:SF4">
    <property type="entry name" value="LYSYL OXIDASE-LIKE-RELATED"/>
    <property type="match status" value="1"/>
</dbReference>
<dbReference type="PROSITE" id="PS50287">
    <property type="entry name" value="SRCR_2"/>
    <property type="match status" value="2"/>
</dbReference>
<dbReference type="EMBL" id="JTDF01002726">
    <property type="protein sequence ID" value="KAF8568509.1"/>
    <property type="molecule type" value="Genomic_DNA"/>
</dbReference>
<dbReference type="GO" id="GO:0016020">
    <property type="term" value="C:membrane"/>
    <property type="evidence" value="ECO:0007669"/>
    <property type="project" value="InterPro"/>
</dbReference>
<feature type="signal peptide" evidence="5">
    <location>
        <begin position="1"/>
        <end position="25"/>
    </location>
</feature>
<keyword evidence="8" id="KW-1185">Reference proteome</keyword>
<dbReference type="InterPro" id="IPR050912">
    <property type="entry name" value="LOX-like_protein"/>
</dbReference>
<dbReference type="FunFam" id="3.10.250.10:FF:000005">
    <property type="entry name" value="Neurotrypsin isoform A"/>
    <property type="match status" value="1"/>
</dbReference>
<evidence type="ECO:0000256" key="4">
    <source>
        <dbReference type="PROSITE-ProRule" id="PRU00196"/>
    </source>
</evidence>
<feature type="chain" id="PRO_5035733614" description="SRCR domain-containing protein" evidence="5">
    <location>
        <begin position="26"/>
        <end position="546"/>
    </location>
</feature>
<dbReference type="GO" id="GO:0004720">
    <property type="term" value="F:protein-lysine 6-oxidase activity"/>
    <property type="evidence" value="ECO:0007669"/>
    <property type="project" value="TreeGrafter"/>
</dbReference>